<dbReference type="AlphaFoldDB" id="A0A8S2NAG3"/>
<gene>
    <name evidence="2" type="ORF">OVA965_LOCUS22567</name>
    <name evidence="3" type="ORF">TMI583_LOCUS23281</name>
</gene>
<dbReference type="Proteomes" id="UP000677228">
    <property type="component" value="Unassembled WGS sequence"/>
</dbReference>
<feature type="region of interest" description="Disordered" evidence="1">
    <location>
        <begin position="1"/>
        <end position="35"/>
    </location>
</feature>
<evidence type="ECO:0000313" key="4">
    <source>
        <dbReference type="Proteomes" id="UP000682733"/>
    </source>
</evidence>
<accession>A0A8S2NAG3</accession>
<proteinExistence type="predicted"/>
<protein>
    <submittedName>
        <fullName evidence="3">Uncharacterized protein</fullName>
    </submittedName>
</protein>
<organism evidence="3 4">
    <name type="scientific">Didymodactylos carnosus</name>
    <dbReference type="NCBI Taxonomy" id="1234261"/>
    <lineage>
        <taxon>Eukaryota</taxon>
        <taxon>Metazoa</taxon>
        <taxon>Spiralia</taxon>
        <taxon>Gnathifera</taxon>
        <taxon>Rotifera</taxon>
        <taxon>Eurotatoria</taxon>
        <taxon>Bdelloidea</taxon>
        <taxon>Philodinida</taxon>
        <taxon>Philodinidae</taxon>
        <taxon>Didymodactylos</taxon>
    </lineage>
</organism>
<sequence length="272" mass="31462">MVLTRQQIKNAQLDPSGTSAPDHDVDNNQDGNLKMYDENALPQDVQNNLVNYQQQQINNEQHVEHHQDREIPLGPMSNLIMPLRIPSSDCGKNRMEQIIQNRLALLLSFNGGEPENVSTWLNTLETLFDVLGLDDDQKYDLVREYLGDNVKEWYLLNANCVHDWHSFKDKMKLYYKYGNQHQQYLDPEVLKQKAFGHPKTTMIQQDKHDITHQPQIHTTFPISKNDKSTVTTNKILSVDKNYGHKTSPTTAQHWISFSGEPHEYGDIAAQWL</sequence>
<dbReference type="Proteomes" id="UP000682733">
    <property type="component" value="Unassembled WGS sequence"/>
</dbReference>
<name>A0A8S2NAG3_9BILA</name>
<evidence type="ECO:0000313" key="2">
    <source>
        <dbReference type="EMBL" id="CAF1170928.1"/>
    </source>
</evidence>
<evidence type="ECO:0000313" key="3">
    <source>
        <dbReference type="EMBL" id="CAF3982292.1"/>
    </source>
</evidence>
<reference evidence="3" key="1">
    <citation type="submission" date="2021-02" db="EMBL/GenBank/DDBJ databases">
        <authorList>
            <person name="Nowell W R."/>
        </authorList>
    </citation>
    <scope>NUCLEOTIDE SEQUENCE</scope>
</reference>
<comment type="caution">
    <text evidence="3">The sequence shown here is derived from an EMBL/GenBank/DDBJ whole genome shotgun (WGS) entry which is preliminary data.</text>
</comment>
<dbReference type="EMBL" id="CAJOBA010034306">
    <property type="protein sequence ID" value="CAF3982292.1"/>
    <property type="molecule type" value="Genomic_DNA"/>
</dbReference>
<dbReference type="EMBL" id="CAJNOK010012782">
    <property type="protein sequence ID" value="CAF1170928.1"/>
    <property type="molecule type" value="Genomic_DNA"/>
</dbReference>
<evidence type="ECO:0000256" key="1">
    <source>
        <dbReference type="SAM" id="MobiDB-lite"/>
    </source>
</evidence>
<feature type="compositionally biased region" description="Polar residues" evidence="1">
    <location>
        <begin position="1"/>
        <end position="19"/>
    </location>
</feature>